<dbReference type="HOGENOM" id="CLU_1515883_0_0_6"/>
<dbReference type="Proteomes" id="UP000009102">
    <property type="component" value="Chromosome"/>
</dbReference>
<protein>
    <submittedName>
        <fullName evidence="1">Uncharacterized protein</fullName>
    </submittedName>
</protein>
<proteinExistence type="predicted"/>
<name>D0L071_HALNC</name>
<gene>
    <name evidence="1" type="ordered locus">Hneap_1258</name>
</gene>
<dbReference type="OrthoDB" id="5801734at2"/>
<dbReference type="RefSeq" id="WP_012824128.1">
    <property type="nucleotide sequence ID" value="NC_013422.1"/>
</dbReference>
<sequence>MQEPATQICAVHQELIASVAASRQNDTLSEATTALIEQYHNDGWVKLAHVLNTWLNGAEPDLALLDEEDQEIIRGIEHATRHPEWLDSLPEKAREEAAQGIAQLIFAATWGDHSALDVLSNMREAAQDAGVEQSAAHAFVAIVEGERDAKSIEHQYSKADPLLVHLVIERLKILESE</sequence>
<dbReference type="EMBL" id="CP001801">
    <property type="protein sequence ID" value="ACX96094.1"/>
    <property type="molecule type" value="Genomic_DNA"/>
</dbReference>
<evidence type="ECO:0000313" key="1">
    <source>
        <dbReference type="EMBL" id="ACX96094.1"/>
    </source>
</evidence>
<keyword evidence="2" id="KW-1185">Reference proteome</keyword>
<accession>D0L071</accession>
<reference evidence="1 2" key="1">
    <citation type="submission" date="2009-10" db="EMBL/GenBank/DDBJ databases">
        <title>Complete sequence of Halothiobacillus neapolitanus c2.</title>
        <authorList>
            <consortium name="US DOE Joint Genome Institute"/>
            <person name="Lucas S."/>
            <person name="Copeland A."/>
            <person name="Lapidus A."/>
            <person name="Glavina del Rio T."/>
            <person name="Tice H."/>
            <person name="Bruce D."/>
            <person name="Goodwin L."/>
            <person name="Pitluck S."/>
            <person name="Davenport K."/>
            <person name="Brettin T."/>
            <person name="Detter J.C."/>
            <person name="Han C."/>
            <person name="Tapia R."/>
            <person name="Larimer F."/>
            <person name="Land M."/>
            <person name="Hauser L."/>
            <person name="Kyrpides N."/>
            <person name="Mikhailova N."/>
            <person name="Kerfeld C."/>
            <person name="Cannon G."/>
            <person name="Heinhort S."/>
        </authorList>
    </citation>
    <scope>NUCLEOTIDE SEQUENCE [LARGE SCALE GENOMIC DNA]</scope>
    <source>
        <strain evidence="2">ATCC 23641 / c2</strain>
    </source>
</reference>
<organism evidence="1 2">
    <name type="scientific">Halothiobacillus neapolitanus (strain ATCC 23641 / DSM 15147 / CIP 104769 / NCIMB 8539 / c2)</name>
    <name type="common">Thiobacillus neapolitanus</name>
    <dbReference type="NCBI Taxonomy" id="555778"/>
    <lineage>
        <taxon>Bacteria</taxon>
        <taxon>Pseudomonadati</taxon>
        <taxon>Pseudomonadota</taxon>
        <taxon>Gammaproteobacteria</taxon>
        <taxon>Chromatiales</taxon>
        <taxon>Halothiobacillaceae</taxon>
        <taxon>Halothiobacillus</taxon>
    </lineage>
</organism>
<dbReference type="KEGG" id="hna:Hneap_1258"/>
<evidence type="ECO:0000313" key="2">
    <source>
        <dbReference type="Proteomes" id="UP000009102"/>
    </source>
</evidence>
<dbReference type="AlphaFoldDB" id="D0L071"/>